<feature type="compositionally biased region" description="Polar residues" evidence="1">
    <location>
        <begin position="98"/>
        <end position="120"/>
    </location>
</feature>
<feature type="region of interest" description="Disordered" evidence="1">
    <location>
        <begin position="231"/>
        <end position="257"/>
    </location>
</feature>
<accession>A0AB34KK88</accession>
<gene>
    <name evidence="3" type="ORF">WHR41_05664</name>
</gene>
<feature type="transmembrane region" description="Helical" evidence="2">
    <location>
        <begin position="12"/>
        <end position="45"/>
    </location>
</feature>
<comment type="caution">
    <text evidence="3">The sequence shown here is derived from an EMBL/GenBank/DDBJ whole genome shotgun (WGS) entry which is preliminary data.</text>
</comment>
<evidence type="ECO:0000313" key="3">
    <source>
        <dbReference type="EMBL" id="KAL1585533.1"/>
    </source>
</evidence>
<feature type="region of interest" description="Disordered" evidence="1">
    <location>
        <begin position="168"/>
        <end position="211"/>
    </location>
</feature>
<proteinExistence type="predicted"/>
<protein>
    <submittedName>
        <fullName evidence="3">Uncharacterized protein</fullName>
    </submittedName>
</protein>
<keyword evidence="2" id="KW-0472">Membrane</keyword>
<reference evidence="3 4" key="1">
    <citation type="journal article" date="2020" name="Microbiol. Resour. Announc.">
        <title>Draft Genome Sequence of a Cladosporium Species Isolated from the Mesophotic Ascidian Didemnum maculosum.</title>
        <authorList>
            <person name="Gioti A."/>
            <person name="Siaperas R."/>
            <person name="Nikolaivits E."/>
            <person name="Le Goff G."/>
            <person name="Ouazzani J."/>
            <person name="Kotoulas G."/>
            <person name="Topakas E."/>
        </authorList>
    </citation>
    <scope>NUCLEOTIDE SEQUENCE [LARGE SCALE GENOMIC DNA]</scope>
    <source>
        <strain evidence="3 4">TM138-S3</strain>
    </source>
</reference>
<feature type="region of interest" description="Disordered" evidence="1">
    <location>
        <begin position="68"/>
        <end position="138"/>
    </location>
</feature>
<dbReference type="Proteomes" id="UP000803884">
    <property type="component" value="Unassembled WGS sequence"/>
</dbReference>
<keyword evidence="2" id="KW-0812">Transmembrane</keyword>
<keyword evidence="2" id="KW-1133">Transmembrane helix</keyword>
<dbReference type="GeneID" id="96007107"/>
<evidence type="ECO:0000256" key="1">
    <source>
        <dbReference type="SAM" id="MobiDB-lite"/>
    </source>
</evidence>
<dbReference type="AlphaFoldDB" id="A0AB34KK88"/>
<sequence length="257" mass="27141">MAWLVSITKRIVTSFVTFLIGIFFVVPLGFFALVSTSAAVGFLYLLIAAKTLSDGCDRLTTWWFSSSSDLKQHPPTHPTATSTTQDAPPNGLSHSRHPSNAGSQSSTTTPRSARSNSDASLASMPNPHRDYEGVGGWKADSQADDQAIFMNMNSGLGDLSHSPAARRRRSFGMGSSGLNSPEIVTGGAGGRQAGSSHHLRRTSGTMSPQSYFSVPVGGGSFTAINSRRSSRVLVQSDRARVESESVSGGSEEESAVV</sequence>
<dbReference type="RefSeq" id="XP_069228639.1">
    <property type="nucleotide sequence ID" value="XM_069374269.1"/>
</dbReference>
<evidence type="ECO:0000313" key="4">
    <source>
        <dbReference type="Proteomes" id="UP000803884"/>
    </source>
</evidence>
<evidence type="ECO:0000256" key="2">
    <source>
        <dbReference type="SAM" id="Phobius"/>
    </source>
</evidence>
<dbReference type="EMBL" id="JAAQHG020000019">
    <property type="protein sequence ID" value="KAL1585533.1"/>
    <property type="molecule type" value="Genomic_DNA"/>
</dbReference>
<name>A0AB34KK88_9PEZI</name>
<feature type="compositionally biased region" description="Polar residues" evidence="1">
    <location>
        <begin position="202"/>
        <end position="211"/>
    </location>
</feature>
<organism evidence="3 4">
    <name type="scientific">Cladosporium halotolerans</name>
    <dbReference type="NCBI Taxonomy" id="1052096"/>
    <lineage>
        <taxon>Eukaryota</taxon>
        <taxon>Fungi</taxon>
        <taxon>Dikarya</taxon>
        <taxon>Ascomycota</taxon>
        <taxon>Pezizomycotina</taxon>
        <taxon>Dothideomycetes</taxon>
        <taxon>Dothideomycetidae</taxon>
        <taxon>Cladosporiales</taxon>
        <taxon>Cladosporiaceae</taxon>
        <taxon>Cladosporium</taxon>
    </lineage>
</organism>
<keyword evidence="4" id="KW-1185">Reference proteome</keyword>